<feature type="domain" description="DUF8040" evidence="10">
    <location>
        <begin position="86"/>
        <end position="173"/>
    </location>
</feature>
<evidence type="ECO:0000256" key="4">
    <source>
        <dbReference type="ARBA" id="ARBA00022722"/>
    </source>
</evidence>
<dbReference type="InterPro" id="IPR045249">
    <property type="entry name" value="HARBI1-like"/>
</dbReference>
<evidence type="ECO:0000259" key="10">
    <source>
        <dbReference type="Pfam" id="PF26138"/>
    </source>
</evidence>
<protein>
    <submittedName>
        <fullName evidence="12">Protein ALP1-like isoform X1</fullName>
    </submittedName>
</protein>
<evidence type="ECO:0000256" key="1">
    <source>
        <dbReference type="ARBA" id="ARBA00001968"/>
    </source>
</evidence>
<dbReference type="PANTHER" id="PTHR22930">
    <property type="match status" value="1"/>
</dbReference>
<keyword evidence="5" id="KW-0479">Metal-binding</keyword>
<dbReference type="InterPro" id="IPR027806">
    <property type="entry name" value="HARBI1_dom"/>
</dbReference>
<evidence type="ECO:0000256" key="8">
    <source>
        <dbReference type="SAM" id="Phobius"/>
    </source>
</evidence>
<evidence type="ECO:0000259" key="9">
    <source>
        <dbReference type="Pfam" id="PF13359"/>
    </source>
</evidence>
<evidence type="ECO:0000256" key="3">
    <source>
        <dbReference type="ARBA" id="ARBA00006958"/>
    </source>
</evidence>
<comment type="subcellular location">
    <subcellularLocation>
        <location evidence="2">Nucleus</location>
    </subcellularLocation>
</comment>
<feature type="transmembrane region" description="Helical" evidence="8">
    <location>
        <begin position="46"/>
        <end position="63"/>
    </location>
</feature>
<accession>A0ABM3R5A6</accession>
<dbReference type="PANTHER" id="PTHR22930:SF293">
    <property type="entry name" value="PROTEIN ALP1-LIKE"/>
    <property type="match status" value="1"/>
</dbReference>
<evidence type="ECO:0000313" key="12">
    <source>
        <dbReference type="RefSeq" id="XP_056690786.1"/>
    </source>
</evidence>
<reference evidence="12" key="2">
    <citation type="submission" date="2025-08" db="UniProtKB">
        <authorList>
            <consortium name="RefSeq"/>
        </authorList>
    </citation>
    <scope>IDENTIFICATION</scope>
    <source>
        <tissue evidence="12">Leaf</tissue>
    </source>
</reference>
<dbReference type="Pfam" id="PF26138">
    <property type="entry name" value="DUF8040"/>
    <property type="match status" value="1"/>
</dbReference>
<keyword evidence="7" id="KW-0539">Nucleus</keyword>
<evidence type="ECO:0000313" key="11">
    <source>
        <dbReference type="Proteomes" id="UP000813463"/>
    </source>
</evidence>
<keyword evidence="11" id="KW-1185">Reference proteome</keyword>
<comment type="cofactor">
    <cofactor evidence="1">
        <name>a divalent metal cation</name>
        <dbReference type="ChEBI" id="CHEBI:60240"/>
    </cofactor>
</comment>
<keyword evidence="8" id="KW-0812">Transmembrane</keyword>
<organism evidence="11 12">
    <name type="scientific">Spinacia oleracea</name>
    <name type="common">Spinach</name>
    <dbReference type="NCBI Taxonomy" id="3562"/>
    <lineage>
        <taxon>Eukaryota</taxon>
        <taxon>Viridiplantae</taxon>
        <taxon>Streptophyta</taxon>
        <taxon>Embryophyta</taxon>
        <taxon>Tracheophyta</taxon>
        <taxon>Spermatophyta</taxon>
        <taxon>Magnoliopsida</taxon>
        <taxon>eudicotyledons</taxon>
        <taxon>Gunneridae</taxon>
        <taxon>Pentapetalae</taxon>
        <taxon>Caryophyllales</taxon>
        <taxon>Chenopodiaceae</taxon>
        <taxon>Chenopodioideae</taxon>
        <taxon>Anserineae</taxon>
        <taxon>Spinacia</taxon>
    </lineage>
</organism>
<name>A0ABM3R5A6_SPIOL</name>
<dbReference type="Pfam" id="PF13359">
    <property type="entry name" value="DDE_Tnp_4"/>
    <property type="match status" value="1"/>
</dbReference>
<evidence type="ECO:0000256" key="2">
    <source>
        <dbReference type="ARBA" id="ARBA00004123"/>
    </source>
</evidence>
<dbReference type="RefSeq" id="XP_056690786.1">
    <property type="nucleotide sequence ID" value="XM_056834808.1"/>
</dbReference>
<reference evidence="11" key="1">
    <citation type="journal article" date="2021" name="Nat. Commun.">
        <title>Genomic analyses provide insights into spinach domestication and the genetic basis of agronomic traits.</title>
        <authorList>
            <person name="Cai X."/>
            <person name="Sun X."/>
            <person name="Xu C."/>
            <person name="Sun H."/>
            <person name="Wang X."/>
            <person name="Ge C."/>
            <person name="Zhang Z."/>
            <person name="Wang Q."/>
            <person name="Fei Z."/>
            <person name="Jiao C."/>
            <person name="Wang Q."/>
        </authorList>
    </citation>
    <scope>NUCLEOTIDE SEQUENCE [LARGE SCALE GENOMIC DNA]</scope>
    <source>
        <strain evidence="11">cv. Varoflay</strain>
    </source>
</reference>
<keyword evidence="8" id="KW-1133">Transmembrane helix</keyword>
<dbReference type="InterPro" id="IPR058353">
    <property type="entry name" value="DUF8040"/>
</dbReference>
<feature type="domain" description="DDE Tnp4" evidence="9">
    <location>
        <begin position="204"/>
        <end position="361"/>
    </location>
</feature>
<evidence type="ECO:0000256" key="7">
    <source>
        <dbReference type="ARBA" id="ARBA00023242"/>
    </source>
</evidence>
<gene>
    <name evidence="12" type="primary">LOC110799081</name>
</gene>
<evidence type="ECO:0000256" key="5">
    <source>
        <dbReference type="ARBA" id="ARBA00022723"/>
    </source>
</evidence>
<keyword evidence="8" id="KW-0472">Membrane</keyword>
<dbReference type="GeneID" id="110799081"/>
<comment type="similarity">
    <text evidence="3">Belongs to the HARBI1 family.</text>
</comment>
<keyword evidence="6" id="KW-0378">Hydrolase</keyword>
<keyword evidence="4" id="KW-0540">Nuclease</keyword>
<dbReference type="Proteomes" id="UP000813463">
    <property type="component" value="Chromosome 1"/>
</dbReference>
<proteinExistence type="inferred from homology"/>
<evidence type="ECO:0000256" key="6">
    <source>
        <dbReference type="ARBA" id="ARBA00022801"/>
    </source>
</evidence>
<sequence length="406" mass="48045">MKYMTPNFFVTKIDISYSTISLTAMARPPTNREFLILWQAMRRRRVKSLIMLYFLMLMLMIFIRRRRRSIFREPSWFDPIIRSTHLSNMIDRNDTLCIEQLRMDRRCFRVVCSLVRDIGGLKDTKNMSVEEMVAIFLHIIGYDEKNREMKFYYHRSQETISRQFHNVLRAILKLWRVLLKTPQPISDDCTYKRWKWFKNCIGALDGTYIKVNVRTVDKPRYRSRNRDIATNVLGVCGPDMQFSYVLAGWEGSAADGRVLRDALSRPNGLKVPRGCYYLVDAGYKNCEGFLAPYRGQRYHLQEWSNPPTKKEELFNMKHASARNVIERTFGLLKIRWSILRNPSYYSIQTHTDIILACCYLHSLIRQQMSYEPLKRSWMNICEPIDQISITLMLQKHLPIGLDGETN</sequence>